<dbReference type="Proteomes" id="UP000232323">
    <property type="component" value="Unassembled WGS sequence"/>
</dbReference>
<sequence>MDEAPDQVVTEVTPNENVEERYGPDIQELEPEIAKHHEEEAGQNNMQENIPFQNVTLETGVYSHEHNEPSSQHLDNSVSDESVAPVETTDARERVEAHPKEGTPFQDQAEHEAVTSASAPIDALGGRPTSLDSLLGASTAISGDITKVMSPEDLELCRQDSTSISSAEARINRKSAITSIIQSWDEQGEDGPEPLLDAQSTATEQNLMGVEHLESQSRVATPQINTHAKEGSFSAPLSPSGEDSGSSSISSMSRRRKAIHMATVLANRTDLAMLARETVIQEREESEALRRALDAKLEAAARRRASVVPEPQSHLTTPVSLTMKTLPGLTPRSSAWKDSFIMNSHQEVLYSTKQHASALEISLKEEQQRFILEAKMAREQEEAARRRQAEVEAKAAGLKEKRQHHINQVLGLSAQNQERRRIEMESRQRAVEERSSRLLRSTSEQTRSSLQSRSASWERKAAEARQRQDQYDHNRAMARLNDYVRRYLSPQRSFPRREVCTASVERAHKREFETLHRGEMEREKERMHFQQKALRVDHAAERAASVKGQRLNHLSHSISEKMRHRFSSLEMNHMKNEQYLHNKHENVLEKHARIDALLAQKKNHFKHHMQQAQRRQTAELMTKHWSKEIQLQTAIDNKLPVVKKDLVENIKKVVKA</sequence>
<feature type="compositionally biased region" description="Basic and acidic residues" evidence="1">
    <location>
        <begin position="89"/>
        <end position="101"/>
    </location>
</feature>
<keyword evidence="3" id="KW-1185">Reference proteome</keyword>
<feature type="region of interest" description="Disordered" evidence="1">
    <location>
        <begin position="1"/>
        <end position="24"/>
    </location>
</feature>
<comment type="caution">
    <text evidence="2">The sequence shown here is derived from an EMBL/GenBank/DDBJ whole genome shotgun (WGS) entry which is preliminary data.</text>
</comment>
<feature type="region of interest" description="Disordered" evidence="1">
    <location>
        <begin position="409"/>
        <end position="474"/>
    </location>
</feature>
<dbReference type="AlphaFoldDB" id="A0A250XDQ4"/>
<reference evidence="2 3" key="1">
    <citation type="submission" date="2017-08" db="EMBL/GenBank/DDBJ databases">
        <title>Acidophilic green algal genome provides insights into adaptation to an acidic environment.</title>
        <authorList>
            <person name="Hirooka S."/>
            <person name="Hirose Y."/>
            <person name="Kanesaki Y."/>
            <person name="Higuchi S."/>
            <person name="Fujiwara T."/>
            <person name="Onuma R."/>
            <person name="Era A."/>
            <person name="Ohbayashi R."/>
            <person name="Uzuka A."/>
            <person name="Nozaki H."/>
            <person name="Yoshikawa H."/>
            <person name="Miyagishima S.Y."/>
        </authorList>
    </citation>
    <scope>NUCLEOTIDE SEQUENCE [LARGE SCALE GENOMIC DNA]</scope>
    <source>
        <strain evidence="2 3">NIES-2499</strain>
    </source>
</reference>
<proteinExistence type="predicted"/>
<dbReference type="EMBL" id="BEGY01000062">
    <property type="protein sequence ID" value="GAX81215.1"/>
    <property type="molecule type" value="Genomic_DNA"/>
</dbReference>
<protein>
    <submittedName>
        <fullName evidence="2">Uncharacterized protein</fullName>
    </submittedName>
</protein>
<feature type="compositionally biased region" description="Basic and acidic residues" evidence="1">
    <location>
        <begin position="456"/>
        <end position="474"/>
    </location>
</feature>
<feature type="compositionally biased region" description="Polar residues" evidence="1">
    <location>
        <begin position="69"/>
        <end position="80"/>
    </location>
</feature>
<feature type="region of interest" description="Disordered" evidence="1">
    <location>
        <begin position="229"/>
        <end position="254"/>
    </location>
</feature>
<feature type="compositionally biased region" description="Low complexity" evidence="1">
    <location>
        <begin position="238"/>
        <end position="252"/>
    </location>
</feature>
<accession>A0A250XDQ4</accession>
<feature type="region of interest" description="Disordered" evidence="1">
    <location>
        <begin position="36"/>
        <end position="123"/>
    </location>
</feature>
<organism evidence="2 3">
    <name type="scientific">Chlamydomonas eustigma</name>
    <dbReference type="NCBI Taxonomy" id="1157962"/>
    <lineage>
        <taxon>Eukaryota</taxon>
        <taxon>Viridiplantae</taxon>
        <taxon>Chlorophyta</taxon>
        <taxon>core chlorophytes</taxon>
        <taxon>Chlorophyceae</taxon>
        <taxon>CS clade</taxon>
        <taxon>Chlamydomonadales</taxon>
        <taxon>Chlamydomonadaceae</taxon>
        <taxon>Chlamydomonas</taxon>
    </lineage>
</organism>
<feature type="compositionally biased region" description="Polar residues" evidence="1">
    <location>
        <begin position="42"/>
        <end position="57"/>
    </location>
</feature>
<feature type="compositionally biased region" description="Basic and acidic residues" evidence="1">
    <location>
        <begin position="417"/>
        <end position="436"/>
    </location>
</feature>
<evidence type="ECO:0000313" key="3">
    <source>
        <dbReference type="Proteomes" id="UP000232323"/>
    </source>
</evidence>
<feature type="compositionally biased region" description="Low complexity" evidence="1">
    <location>
        <begin position="438"/>
        <end position="454"/>
    </location>
</feature>
<name>A0A250XDQ4_9CHLO</name>
<evidence type="ECO:0000256" key="1">
    <source>
        <dbReference type="SAM" id="MobiDB-lite"/>
    </source>
</evidence>
<gene>
    <name evidence="2" type="ORF">CEUSTIGMA_g8647.t1</name>
</gene>
<evidence type="ECO:0000313" key="2">
    <source>
        <dbReference type="EMBL" id="GAX81215.1"/>
    </source>
</evidence>